<keyword evidence="4 6" id="KW-0802">TPR repeat</keyword>
<organism evidence="8 9">
    <name type="scientific">Clostridium rhizosphaerae</name>
    <dbReference type="NCBI Taxonomy" id="2803861"/>
    <lineage>
        <taxon>Bacteria</taxon>
        <taxon>Bacillati</taxon>
        <taxon>Bacillota</taxon>
        <taxon>Clostridia</taxon>
        <taxon>Eubacteriales</taxon>
        <taxon>Clostridiaceae</taxon>
        <taxon>Clostridium</taxon>
    </lineage>
</organism>
<dbReference type="InterPro" id="IPR010982">
    <property type="entry name" value="Lambda_DNA-bd_dom_sf"/>
</dbReference>
<dbReference type="SUPFAM" id="SSF48452">
    <property type="entry name" value="TPR-like"/>
    <property type="match status" value="3"/>
</dbReference>
<comment type="similarity">
    <text evidence="5">Belongs to the Rap family.</text>
</comment>
<sequence length="435" mass="50344">MEILALGEKIKRRRKELNMTLKDLAGDRITPGQISLVESGKSNPSMDLLEYLAGALNTSIEYLMESEEAQAEKICTYFENIIAAFILSEDFSLAEKYVESAINYAEKYKLEYRKAKNLFLRGVIYMKQGKTSKCQQFFLAANILFIKLNCSEDIINTFLKLGIITLHMKAYNSSHSYFKQAEKVFKDNDIGNDFLLGEIYYYIAYTYHKLENNNQAIEYSNLAKQKFKELDNKKEYAKTLLKLSLDYSSRGDINNAIQYSKKSMDEFKAVHNLDYLAEIENNLGRLFFEFENYDEAFEHLNKSKKIREEIDKVKLVETLLSVCDIYIKLKDLENSNKVLNEIYEHIGNCKDKLLVEYYILKYRVLCLQGDGYNAESTLNEALSYASLMGYNKDQAEISIMLGKFYVDNGKSKEAAEFLSRGIQVFKSIGTFKDFE</sequence>
<dbReference type="EMBL" id="JAESWC010000008">
    <property type="protein sequence ID" value="MBL4936653.1"/>
    <property type="molecule type" value="Genomic_DNA"/>
</dbReference>
<dbReference type="SMART" id="SM00530">
    <property type="entry name" value="HTH_XRE"/>
    <property type="match status" value="1"/>
</dbReference>
<keyword evidence="9" id="KW-1185">Reference proteome</keyword>
<dbReference type="InterPro" id="IPR011990">
    <property type="entry name" value="TPR-like_helical_dom_sf"/>
</dbReference>
<evidence type="ECO:0000256" key="4">
    <source>
        <dbReference type="ARBA" id="ARBA00022803"/>
    </source>
</evidence>
<comment type="subcellular location">
    <subcellularLocation>
        <location evidence="1">Cytoplasm</location>
    </subcellularLocation>
</comment>
<dbReference type="SMART" id="SM00028">
    <property type="entry name" value="TPR"/>
    <property type="match status" value="7"/>
</dbReference>
<accession>A0ABS1TFB7</accession>
<keyword evidence="2" id="KW-0963">Cytoplasm</keyword>
<dbReference type="Pfam" id="PF13424">
    <property type="entry name" value="TPR_12"/>
    <property type="match status" value="1"/>
</dbReference>
<reference evidence="8 9" key="1">
    <citation type="submission" date="2021-01" db="EMBL/GenBank/DDBJ databases">
        <title>Genome public.</title>
        <authorList>
            <person name="Liu C."/>
            <person name="Sun Q."/>
        </authorList>
    </citation>
    <scope>NUCLEOTIDE SEQUENCE [LARGE SCALE GENOMIC DNA]</scope>
    <source>
        <strain evidence="8 9">YIM B02515</strain>
    </source>
</reference>
<dbReference type="Pfam" id="PF01381">
    <property type="entry name" value="HTH_3"/>
    <property type="match status" value="1"/>
</dbReference>
<evidence type="ECO:0000256" key="2">
    <source>
        <dbReference type="ARBA" id="ARBA00022490"/>
    </source>
</evidence>
<evidence type="ECO:0000313" key="9">
    <source>
        <dbReference type="Proteomes" id="UP000632377"/>
    </source>
</evidence>
<dbReference type="PANTHER" id="PTHR46630:SF1">
    <property type="entry name" value="TETRATRICOPEPTIDE REPEAT PROTEIN 29"/>
    <property type="match status" value="1"/>
</dbReference>
<feature type="domain" description="HTH cro/C1-type" evidence="7">
    <location>
        <begin position="10"/>
        <end position="63"/>
    </location>
</feature>
<dbReference type="SUPFAM" id="SSF47413">
    <property type="entry name" value="lambda repressor-like DNA-binding domains"/>
    <property type="match status" value="1"/>
</dbReference>
<dbReference type="InterPro" id="IPR019734">
    <property type="entry name" value="TPR_rpt"/>
</dbReference>
<evidence type="ECO:0000256" key="6">
    <source>
        <dbReference type="PROSITE-ProRule" id="PRU00339"/>
    </source>
</evidence>
<dbReference type="CDD" id="cd00093">
    <property type="entry name" value="HTH_XRE"/>
    <property type="match status" value="1"/>
</dbReference>
<proteinExistence type="inferred from homology"/>
<evidence type="ECO:0000256" key="1">
    <source>
        <dbReference type="ARBA" id="ARBA00004496"/>
    </source>
</evidence>
<gene>
    <name evidence="8" type="ORF">JK636_12895</name>
</gene>
<dbReference type="PROSITE" id="PS50943">
    <property type="entry name" value="HTH_CROC1"/>
    <property type="match status" value="1"/>
</dbReference>
<feature type="repeat" description="TPR" evidence="6">
    <location>
        <begin position="277"/>
        <end position="310"/>
    </location>
</feature>
<dbReference type="RefSeq" id="WP_202749414.1">
    <property type="nucleotide sequence ID" value="NZ_JAESWC010000008.1"/>
</dbReference>
<dbReference type="InterPro" id="IPR051476">
    <property type="entry name" value="Bac_ResReg_Asp_Phosphatase"/>
</dbReference>
<dbReference type="PANTHER" id="PTHR46630">
    <property type="entry name" value="TETRATRICOPEPTIDE REPEAT PROTEIN 29"/>
    <property type="match status" value="1"/>
</dbReference>
<evidence type="ECO:0000256" key="5">
    <source>
        <dbReference type="ARBA" id="ARBA00038253"/>
    </source>
</evidence>
<comment type="caution">
    <text evidence="8">The sequence shown here is derived from an EMBL/GenBank/DDBJ whole genome shotgun (WGS) entry which is preliminary data.</text>
</comment>
<evidence type="ECO:0000259" key="7">
    <source>
        <dbReference type="PROSITE" id="PS50943"/>
    </source>
</evidence>
<dbReference type="InterPro" id="IPR001387">
    <property type="entry name" value="Cro/C1-type_HTH"/>
</dbReference>
<dbReference type="Proteomes" id="UP000632377">
    <property type="component" value="Unassembled WGS sequence"/>
</dbReference>
<dbReference type="Pfam" id="PF13181">
    <property type="entry name" value="TPR_8"/>
    <property type="match status" value="1"/>
</dbReference>
<dbReference type="PROSITE" id="PS50005">
    <property type="entry name" value="TPR"/>
    <property type="match status" value="1"/>
</dbReference>
<evidence type="ECO:0000313" key="8">
    <source>
        <dbReference type="EMBL" id="MBL4936653.1"/>
    </source>
</evidence>
<name>A0ABS1TFB7_9CLOT</name>
<evidence type="ECO:0000256" key="3">
    <source>
        <dbReference type="ARBA" id="ARBA00022737"/>
    </source>
</evidence>
<protein>
    <submittedName>
        <fullName evidence="8">Helix-turn-helix transcriptional regulator</fullName>
    </submittedName>
</protein>
<dbReference type="Gene3D" id="1.10.260.40">
    <property type="entry name" value="lambda repressor-like DNA-binding domains"/>
    <property type="match status" value="1"/>
</dbReference>
<dbReference type="Gene3D" id="1.25.40.10">
    <property type="entry name" value="Tetratricopeptide repeat domain"/>
    <property type="match status" value="1"/>
</dbReference>
<keyword evidence="3" id="KW-0677">Repeat</keyword>